<sequence length="53" mass="5838">MKTPTKIIATFIFTSLFLSSPIMAGANHDHGHENDHSLHKPPSMLSKHKPSSN</sequence>
<dbReference type="EMBL" id="UOFC01000298">
    <property type="protein sequence ID" value="VAW49689.1"/>
    <property type="molecule type" value="Genomic_DNA"/>
</dbReference>
<feature type="region of interest" description="Disordered" evidence="1">
    <location>
        <begin position="24"/>
        <end position="53"/>
    </location>
</feature>
<organism evidence="2">
    <name type="scientific">hydrothermal vent metagenome</name>
    <dbReference type="NCBI Taxonomy" id="652676"/>
    <lineage>
        <taxon>unclassified sequences</taxon>
        <taxon>metagenomes</taxon>
        <taxon>ecological metagenomes</taxon>
    </lineage>
</organism>
<reference evidence="2" key="1">
    <citation type="submission" date="2018-06" db="EMBL/GenBank/DDBJ databases">
        <authorList>
            <person name="Zhirakovskaya E."/>
        </authorList>
    </citation>
    <scope>NUCLEOTIDE SEQUENCE</scope>
</reference>
<evidence type="ECO:0000256" key="1">
    <source>
        <dbReference type="SAM" id="MobiDB-lite"/>
    </source>
</evidence>
<name>A0A3B0WJU1_9ZZZZ</name>
<feature type="compositionally biased region" description="Basic and acidic residues" evidence="1">
    <location>
        <begin position="27"/>
        <end position="38"/>
    </location>
</feature>
<evidence type="ECO:0000313" key="2">
    <source>
        <dbReference type="EMBL" id="VAW49689.1"/>
    </source>
</evidence>
<protein>
    <submittedName>
        <fullName evidence="2">Uncharacterized protein</fullName>
    </submittedName>
</protein>
<accession>A0A3B0WJU1</accession>
<gene>
    <name evidence="2" type="ORF">MNBD_GAMMA03-2181</name>
</gene>
<dbReference type="AlphaFoldDB" id="A0A3B0WJU1"/>
<proteinExistence type="predicted"/>